<dbReference type="PANTHER" id="PTHR32322">
    <property type="entry name" value="INNER MEMBRANE TRANSPORTER"/>
    <property type="match status" value="1"/>
</dbReference>
<sequence>MSCNAMPAYHSGMQITSPIMAGAVRLPAGVLIALLACYLLWGSTYLAIRIALAGFPPFFQMGSRFLLAGGLLMLWAAWQARGRGDTAAAMPTLRQWGHAFVVGTLMLGGGMGLIATASVHIGSGLIAACVAVVPMMITGWGLLWGRRPGRRELAGMAIGAIGVLMLVRGESFSASPASMACALAATACWSLGSVLSTTRMPLAPGASGFASEMLCGGAVLMAVSMALGEQPAWPPRPAATAAWLYLVVAGSLIGFSAYMYLLAHASPALASSYAFVNPVIALLIGSTLAGEIVTVHEWLACGVILMAVVLIIGQRRPRPE</sequence>
<keyword evidence="3 6" id="KW-0812">Transmembrane</keyword>
<comment type="similarity">
    <text evidence="2">Belongs to the EamA transporter family.</text>
</comment>
<dbReference type="InterPro" id="IPR000620">
    <property type="entry name" value="EamA_dom"/>
</dbReference>
<feature type="transmembrane region" description="Helical" evidence="6">
    <location>
        <begin position="99"/>
        <end position="119"/>
    </location>
</feature>
<evidence type="ECO:0000259" key="7">
    <source>
        <dbReference type="Pfam" id="PF00892"/>
    </source>
</evidence>
<evidence type="ECO:0000256" key="4">
    <source>
        <dbReference type="ARBA" id="ARBA00022989"/>
    </source>
</evidence>
<feature type="transmembrane region" description="Helical" evidence="6">
    <location>
        <begin position="268"/>
        <end position="289"/>
    </location>
</feature>
<evidence type="ECO:0000256" key="5">
    <source>
        <dbReference type="ARBA" id="ARBA00023136"/>
    </source>
</evidence>
<feature type="domain" description="EamA" evidence="7">
    <location>
        <begin position="29"/>
        <end position="167"/>
    </location>
</feature>
<accession>A0A328ZLZ7</accession>
<dbReference type="InterPro" id="IPR037185">
    <property type="entry name" value="EmrE-like"/>
</dbReference>
<gene>
    <name evidence="8" type="ORF">AX018_101312</name>
</gene>
<dbReference type="GO" id="GO:0016020">
    <property type="term" value="C:membrane"/>
    <property type="evidence" value="ECO:0007669"/>
    <property type="project" value="UniProtKB-SubCell"/>
</dbReference>
<dbReference type="Proteomes" id="UP000248856">
    <property type="component" value="Unassembled WGS sequence"/>
</dbReference>
<dbReference type="EMBL" id="QLTA01000013">
    <property type="protein sequence ID" value="RAR83867.1"/>
    <property type="molecule type" value="Genomic_DNA"/>
</dbReference>
<feature type="transmembrane region" description="Helical" evidence="6">
    <location>
        <begin position="209"/>
        <end position="228"/>
    </location>
</feature>
<organism evidence="8 9">
    <name type="scientific">Paracidovorax anthurii</name>
    <dbReference type="NCBI Taxonomy" id="78229"/>
    <lineage>
        <taxon>Bacteria</taxon>
        <taxon>Pseudomonadati</taxon>
        <taxon>Pseudomonadota</taxon>
        <taxon>Betaproteobacteria</taxon>
        <taxon>Burkholderiales</taxon>
        <taxon>Comamonadaceae</taxon>
        <taxon>Paracidovorax</taxon>
    </lineage>
</organism>
<comment type="caution">
    <text evidence="8">The sequence shown here is derived from an EMBL/GenBank/DDBJ whole genome shotgun (WGS) entry which is preliminary data.</text>
</comment>
<feature type="transmembrane region" description="Helical" evidence="6">
    <location>
        <begin position="125"/>
        <end position="144"/>
    </location>
</feature>
<dbReference type="SUPFAM" id="SSF103481">
    <property type="entry name" value="Multidrug resistance efflux transporter EmrE"/>
    <property type="match status" value="2"/>
</dbReference>
<evidence type="ECO:0000256" key="6">
    <source>
        <dbReference type="SAM" id="Phobius"/>
    </source>
</evidence>
<proteinExistence type="inferred from homology"/>
<feature type="transmembrane region" description="Helical" evidence="6">
    <location>
        <begin position="61"/>
        <end position="78"/>
    </location>
</feature>
<evidence type="ECO:0000256" key="2">
    <source>
        <dbReference type="ARBA" id="ARBA00007362"/>
    </source>
</evidence>
<evidence type="ECO:0000256" key="1">
    <source>
        <dbReference type="ARBA" id="ARBA00004141"/>
    </source>
</evidence>
<comment type="subcellular location">
    <subcellularLocation>
        <location evidence="1">Membrane</location>
        <topology evidence="1">Multi-pass membrane protein</topology>
    </subcellularLocation>
</comment>
<protein>
    <submittedName>
        <fullName evidence="8">EamA-like transporter family protein</fullName>
    </submittedName>
</protein>
<feature type="transmembrane region" description="Helical" evidence="6">
    <location>
        <begin position="177"/>
        <end position="197"/>
    </location>
</feature>
<evidence type="ECO:0000313" key="9">
    <source>
        <dbReference type="Proteomes" id="UP000248856"/>
    </source>
</evidence>
<feature type="transmembrane region" description="Helical" evidence="6">
    <location>
        <begin position="240"/>
        <end position="261"/>
    </location>
</feature>
<feature type="transmembrane region" description="Helical" evidence="6">
    <location>
        <begin position="21"/>
        <end position="41"/>
    </location>
</feature>
<dbReference type="PANTHER" id="PTHR32322:SF2">
    <property type="entry name" value="EAMA DOMAIN-CONTAINING PROTEIN"/>
    <property type="match status" value="1"/>
</dbReference>
<keyword evidence="5 6" id="KW-0472">Membrane</keyword>
<keyword evidence="9" id="KW-1185">Reference proteome</keyword>
<name>A0A328ZLZ7_9BURK</name>
<reference evidence="8 9" key="1">
    <citation type="submission" date="2018-06" db="EMBL/GenBank/DDBJ databases">
        <title>Genomic Encyclopedia of Archaeal and Bacterial Type Strains, Phase II (KMG-II): from individual species to whole genera.</title>
        <authorList>
            <person name="Goeker M."/>
        </authorList>
    </citation>
    <scope>NUCLEOTIDE SEQUENCE [LARGE SCALE GENOMIC DNA]</scope>
    <source>
        <strain evidence="8 9">CFPB 3232</strain>
    </source>
</reference>
<dbReference type="AlphaFoldDB" id="A0A328ZLZ7"/>
<dbReference type="InterPro" id="IPR050638">
    <property type="entry name" value="AA-Vitamin_Transporters"/>
</dbReference>
<dbReference type="Pfam" id="PF00892">
    <property type="entry name" value="EamA"/>
    <property type="match status" value="2"/>
</dbReference>
<feature type="domain" description="EamA" evidence="7">
    <location>
        <begin position="180"/>
        <end position="312"/>
    </location>
</feature>
<evidence type="ECO:0000256" key="3">
    <source>
        <dbReference type="ARBA" id="ARBA00022692"/>
    </source>
</evidence>
<feature type="transmembrane region" description="Helical" evidence="6">
    <location>
        <begin position="153"/>
        <end position="171"/>
    </location>
</feature>
<feature type="transmembrane region" description="Helical" evidence="6">
    <location>
        <begin position="295"/>
        <end position="313"/>
    </location>
</feature>
<evidence type="ECO:0000313" key="8">
    <source>
        <dbReference type="EMBL" id="RAR83867.1"/>
    </source>
</evidence>
<keyword evidence="4 6" id="KW-1133">Transmembrane helix</keyword>